<dbReference type="InterPro" id="IPR050086">
    <property type="entry name" value="MetN_ABC_transporter-like"/>
</dbReference>
<proteinExistence type="inferred from homology"/>
<comment type="caution">
    <text evidence="5">The sequence shown here is derived from an EMBL/GenBank/DDBJ whole genome shotgun (WGS) entry which is preliminary data.</text>
</comment>
<keyword evidence="4 5" id="KW-0067">ATP-binding</keyword>
<evidence type="ECO:0000313" key="5">
    <source>
        <dbReference type="EMBL" id="PXW64465.1"/>
    </source>
</evidence>
<keyword evidence="6" id="KW-1185">Reference proteome</keyword>
<dbReference type="Pfam" id="PF00005">
    <property type="entry name" value="ABC_tran"/>
    <property type="match status" value="1"/>
</dbReference>
<dbReference type="AlphaFoldDB" id="A0A2V3UGH7"/>
<dbReference type="Gene3D" id="3.40.50.300">
    <property type="entry name" value="P-loop containing nucleotide triphosphate hydrolases"/>
    <property type="match status" value="1"/>
</dbReference>
<evidence type="ECO:0000256" key="4">
    <source>
        <dbReference type="ARBA" id="ARBA00022840"/>
    </source>
</evidence>
<evidence type="ECO:0000313" key="6">
    <source>
        <dbReference type="Proteomes" id="UP000248021"/>
    </source>
</evidence>
<evidence type="ECO:0000256" key="1">
    <source>
        <dbReference type="ARBA" id="ARBA00005417"/>
    </source>
</evidence>
<dbReference type="RefSeq" id="WP_110372543.1">
    <property type="nucleotide sequence ID" value="NZ_CAKNFM010000006.1"/>
</dbReference>
<dbReference type="Proteomes" id="UP000248021">
    <property type="component" value="Unassembled WGS sequence"/>
</dbReference>
<dbReference type="PANTHER" id="PTHR43166:SF4">
    <property type="entry name" value="PHOSPHONATES IMPORT ATP-BINDING PROTEIN PHNC"/>
    <property type="match status" value="1"/>
</dbReference>
<dbReference type="GO" id="GO:0016887">
    <property type="term" value="F:ATP hydrolysis activity"/>
    <property type="evidence" value="ECO:0007669"/>
    <property type="project" value="InterPro"/>
</dbReference>
<name>A0A2V3UGH7_9HYPH</name>
<dbReference type="SUPFAM" id="SSF52540">
    <property type="entry name" value="P-loop containing nucleoside triphosphate hydrolases"/>
    <property type="match status" value="1"/>
</dbReference>
<accession>A0A2V3UGH7</accession>
<dbReference type="InterPro" id="IPR027417">
    <property type="entry name" value="P-loop_NTPase"/>
</dbReference>
<dbReference type="OrthoDB" id="9802264at2"/>
<dbReference type="GO" id="GO:0015424">
    <property type="term" value="F:ABC-type amino acid transporter activity"/>
    <property type="evidence" value="ECO:0007669"/>
    <property type="project" value="InterPro"/>
</dbReference>
<protein>
    <submittedName>
        <fullName evidence="5">Amino acid ABC transporter ATP-binding protein (PAAT family)</fullName>
    </submittedName>
</protein>
<gene>
    <name evidence="5" type="ORF">C7450_101220</name>
</gene>
<dbReference type="InterPro" id="IPR003593">
    <property type="entry name" value="AAA+_ATPase"/>
</dbReference>
<comment type="similarity">
    <text evidence="1">Belongs to the ABC transporter superfamily.</text>
</comment>
<dbReference type="InterPro" id="IPR003439">
    <property type="entry name" value="ABC_transporter-like_ATP-bd"/>
</dbReference>
<organism evidence="5 6">
    <name type="scientific">Chelatococcus asaccharovorans</name>
    <dbReference type="NCBI Taxonomy" id="28210"/>
    <lineage>
        <taxon>Bacteria</taxon>
        <taxon>Pseudomonadati</taxon>
        <taxon>Pseudomonadota</taxon>
        <taxon>Alphaproteobacteria</taxon>
        <taxon>Hyphomicrobiales</taxon>
        <taxon>Chelatococcaceae</taxon>
        <taxon>Chelatococcus</taxon>
    </lineage>
</organism>
<dbReference type="PANTHER" id="PTHR43166">
    <property type="entry name" value="AMINO ACID IMPORT ATP-BINDING PROTEIN"/>
    <property type="match status" value="1"/>
</dbReference>
<keyword evidence="3" id="KW-0547">Nucleotide-binding</keyword>
<dbReference type="GO" id="GO:0005524">
    <property type="term" value="F:ATP binding"/>
    <property type="evidence" value="ECO:0007669"/>
    <property type="project" value="UniProtKB-KW"/>
</dbReference>
<dbReference type="InterPro" id="IPR017871">
    <property type="entry name" value="ABC_transporter-like_CS"/>
</dbReference>
<reference evidence="5 6" key="1">
    <citation type="submission" date="2018-05" db="EMBL/GenBank/DDBJ databases">
        <title>Genomic Encyclopedia of Type Strains, Phase IV (KMG-IV): sequencing the most valuable type-strain genomes for metagenomic binning, comparative biology and taxonomic classification.</title>
        <authorList>
            <person name="Goeker M."/>
        </authorList>
    </citation>
    <scope>NUCLEOTIDE SEQUENCE [LARGE SCALE GENOMIC DNA]</scope>
    <source>
        <strain evidence="5 6">DSM 6462</strain>
    </source>
</reference>
<dbReference type="PROSITE" id="PS00211">
    <property type="entry name" value="ABC_TRANSPORTER_1"/>
    <property type="match status" value="1"/>
</dbReference>
<dbReference type="InterPro" id="IPR030679">
    <property type="entry name" value="ABC_ATPase_HisP-typ"/>
</dbReference>
<dbReference type="PIRSF" id="PIRSF039085">
    <property type="entry name" value="ABC_ATPase_HisP"/>
    <property type="match status" value="1"/>
</dbReference>
<keyword evidence="2" id="KW-0813">Transport</keyword>
<dbReference type="EMBL" id="QJJK01000001">
    <property type="protein sequence ID" value="PXW64465.1"/>
    <property type="molecule type" value="Genomic_DNA"/>
</dbReference>
<evidence type="ECO:0000256" key="2">
    <source>
        <dbReference type="ARBA" id="ARBA00022448"/>
    </source>
</evidence>
<dbReference type="SMART" id="SM00382">
    <property type="entry name" value="AAA"/>
    <property type="match status" value="1"/>
</dbReference>
<dbReference type="PROSITE" id="PS50893">
    <property type="entry name" value="ABC_TRANSPORTER_2"/>
    <property type="match status" value="1"/>
</dbReference>
<evidence type="ECO:0000256" key="3">
    <source>
        <dbReference type="ARBA" id="ARBA00022741"/>
    </source>
</evidence>
<sequence length="249" mass="27747">MGQERAVHVIRTVDLVKFYGNVQVLNDIDFVIGKGERVVIMGSSGSGKSTFIRCLNGLEPIQSGNIVFDGQDIGGNTERQWRLVRRRIGMVFQNYALFPHMNALRNLTFAPVRERLMTPDAAEARALALLARVGLADKAKSYPAQLSGGQQQRVAIVRAMMMAPEVMLFDEPTSALDPETVGEVLAIIQDLTSEGLTSIIVTHEMGFARQCADRIVYMDRGRIVEEGHPEAFFTQPQTDRARRFISTHR</sequence>